<evidence type="ECO:0000256" key="1">
    <source>
        <dbReference type="ARBA" id="ARBA00022898"/>
    </source>
</evidence>
<evidence type="ECO:0000256" key="3">
    <source>
        <dbReference type="PIRSR" id="PIRSR000390-1"/>
    </source>
</evidence>
<dbReference type="GO" id="GO:0030170">
    <property type="term" value="F:pyridoxal phosphate binding"/>
    <property type="evidence" value="ECO:0007669"/>
    <property type="project" value="TreeGrafter"/>
</dbReference>
<protein>
    <recommendedName>
        <fullName evidence="9">DegT/DnrJ/EryC1/StrS family aminotransferase</fullName>
    </recommendedName>
</protein>
<feature type="region of interest" description="Disordered" evidence="6">
    <location>
        <begin position="1"/>
        <end position="36"/>
    </location>
</feature>
<dbReference type="EMBL" id="LKTM01000276">
    <property type="protein sequence ID" value="KQH77895.1"/>
    <property type="molecule type" value="Genomic_DNA"/>
</dbReference>
<dbReference type="InterPro" id="IPR000653">
    <property type="entry name" value="DegT/StrS_aminotransferase"/>
</dbReference>
<accession>A0A0Q2MDU3</accession>
<evidence type="ECO:0000256" key="6">
    <source>
        <dbReference type="SAM" id="MobiDB-lite"/>
    </source>
</evidence>
<evidence type="ECO:0000313" key="7">
    <source>
        <dbReference type="EMBL" id="KQH77895.1"/>
    </source>
</evidence>
<dbReference type="GO" id="GO:0008483">
    <property type="term" value="F:transaminase activity"/>
    <property type="evidence" value="ECO:0007669"/>
    <property type="project" value="TreeGrafter"/>
</dbReference>
<comment type="similarity">
    <text evidence="2 5">Belongs to the DegT/DnrJ/EryC1 family.</text>
</comment>
<dbReference type="AlphaFoldDB" id="A0A0Q2MDU3"/>
<evidence type="ECO:0000256" key="2">
    <source>
        <dbReference type="ARBA" id="ARBA00037999"/>
    </source>
</evidence>
<sequence>MKFRTFHGSMLERPSARISPHRARTSSGAGDTATGEIPFIRPSFPGPAELAEDFRRIAHTNWYTNFGPKERQFAHALSEYLGPELHVATLANGTMALIAAMHVTFGAGDRDRYVLMPSFTFVGVAQAALWNGYRPWFIDIDADSWQPCAQSARAVLERARDRIAGIVLANAFGVGNPQIGAWEELAAEWDLPMVIDSAAGFGSTYPAGDRVGGRGTCEIFSLHATKPFAVGEGGALVSRDPRVVEQTYRFANFGFGNSREAGHFGMNAKLQEINAAIGLRQLTGLDHRLESRRAVLASYRSGLADTGMRFQQNADSSALCFASACCTTPDHKSAVLANLHQNAIRARDYYNPAQHRHPYFVANDELLESTDLAVTEDICSRIVSLPVHDHMASADVARVVAAVREA</sequence>
<feature type="modified residue" description="N6-(pyridoxal phosphate)lysine" evidence="4">
    <location>
        <position position="226"/>
    </location>
</feature>
<organism evidence="7 8">
    <name type="scientific">Mycobacterium gordonae</name>
    <dbReference type="NCBI Taxonomy" id="1778"/>
    <lineage>
        <taxon>Bacteria</taxon>
        <taxon>Bacillati</taxon>
        <taxon>Actinomycetota</taxon>
        <taxon>Actinomycetes</taxon>
        <taxon>Mycobacteriales</taxon>
        <taxon>Mycobacteriaceae</taxon>
        <taxon>Mycobacterium</taxon>
    </lineage>
</organism>
<keyword evidence="1 4" id="KW-0663">Pyridoxal phosphate</keyword>
<dbReference type="InterPro" id="IPR015424">
    <property type="entry name" value="PyrdxlP-dep_Trfase"/>
</dbReference>
<comment type="caution">
    <text evidence="7">The sequence shown here is derived from an EMBL/GenBank/DDBJ whole genome shotgun (WGS) entry which is preliminary data.</text>
</comment>
<dbReference type="GO" id="GO:0000271">
    <property type="term" value="P:polysaccharide biosynthetic process"/>
    <property type="evidence" value="ECO:0007669"/>
    <property type="project" value="TreeGrafter"/>
</dbReference>
<dbReference type="Pfam" id="PF01041">
    <property type="entry name" value="DegT_DnrJ_EryC1"/>
    <property type="match status" value="1"/>
</dbReference>
<dbReference type="PANTHER" id="PTHR30244:SF9">
    <property type="entry name" value="PROTEIN RV3402C"/>
    <property type="match status" value="1"/>
</dbReference>
<gene>
    <name evidence="7" type="ORF">AO501_31430</name>
</gene>
<dbReference type="RefSeq" id="WP_055579212.1">
    <property type="nucleotide sequence ID" value="NZ_LKTM01000276.1"/>
</dbReference>
<evidence type="ECO:0000256" key="5">
    <source>
        <dbReference type="RuleBase" id="RU004508"/>
    </source>
</evidence>
<dbReference type="OrthoDB" id="9804264at2"/>
<dbReference type="PANTHER" id="PTHR30244">
    <property type="entry name" value="TRANSAMINASE"/>
    <property type="match status" value="1"/>
</dbReference>
<dbReference type="PIRSF" id="PIRSF000390">
    <property type="entry name" value="PLP_StrS"/>
    <property type="match status" value="1"/>
</dbReference>
<evidence type="ECO:0008006" key="9">
    <source>
        <dbReference type="Google" id="ProtNLM"/>
    </source>
</evidence>
<name>A0A0Q2MDU3_MYCGO</name>
<reference evidence="7 8" key="1">
    <citation type="submission" date="2015-10" db="EMBL/GenBank/DDBJ databases">
        <title>Mycobacterium gordonae draft genome assembly.</title>
        <authorList>
            <person name="Ustinova V."/>
            <person name="Smirnova T."/>
            <person name="Blagodatskikh K."/>
            <person name="Varlamov D."/>
            <person name="Larionova E."/>
            <person name="Chernousova L."/>
        </authorList>
    </citation>
    <scope>NUCLEOTIDE SEQUENCE [LARGE SCALE GENOMIC DNA]</scope>
    <source>
        <strain evidence="7 8">CTRI 14-8773</strain>
    </source>
</reference>
<evidence type="ECO:0000313" key="8">
    <source>
        <dbReference type="Proteomes" id="UP000051677"/>
    </source>
</evidence>
<dbReference type="Proteomes" id="UP000051677">
    <property type="component" value="Unassembled WGS sequence"/>
</dbReference>
<dbReference type="SUPFAM" id="SSF53383">
    <property type="entry name" value="PLP-dependent transferases"/>
    <property type="match status" value="1"/>
</dbReference>
<dbReference type="Gene3D" id="3.40.640.10">
    <property type="entry name" value="Type I PLP-dependent aspartate aminotransferase-like (Major domain)"/>
    <property type="match status" value="1"/>
</dbReference>
<proteinExistence type="inferred from homology"/>
<feature type="active site" description="Proton acceptor" evidence="3">
    <location>
        <position position="226"/>
    </location>
</feature>
<dbReference type="InterPro" id="IPR015421">
    <property type="entry name" value="PyrdxlP-dep_Trfase_major"/>
</dbReference>
<evidence type="ECO:0000256" key="4">
    <source>
        <dbReference type="PIRSR" id="PIRSR000390-2"/>
    </source>
</evidence>